<dbReference type="GO" id="GO:0003677">
    <property type="term" value="F:DNA binding"/>
    <property type="evidence" value="ECO:0007669"/>
    <property type="project" value="InterPro"/>
</dbReference>
<evidence type="ECO:0000259" key="5">
    <source>
        <dbReference type="Pfam" id="PF04542"/>
    </source>
</evidence>
<reference evidence="7 8" key="1">
    <citation type="submission" date="2017-04" db="EMBL/GenBank/DDBJ databases">
        <authorList>
            <person name="Afonso C.L."/>
            <person name="Miller P.J."/>
            <person name="Scott M.A."/>
            <person name="Spackman E."/>
            <person name="Goraichik I."/>
            <person name="Dimitrov K.M."/>
            <person name="Suarez D.L."/>
            <person name="Swayne D.E."/>
        </authorList>
    </citation>
    <scope>NUCLEOTIDE SEQUENCE [LARGE SCALE GENOMIC DNA]</scope>
    <source>
        <strain evidence="7 8">DSM 19625</strain>
    </source>
</reference>
<dbReference type="STRING" id="475255.SAMN04488101_107152"/>
<dbReference type="Pfam" id="PF08281">
    <property type="entry name" value="Sigma70_r4_2"/>
    <property type="match status" value="1"/>
</dbReference>
<dbReference type="InterPro" id="IPR014327">
    <property type="entry name" value="RNA_pol_sigma70_bacteroid"/>
</dbReference>
<evidence type="ECO:0000313" key="7">
    <source>
        <dbReference type="EMBL" id="SMC98198.1"/>
    </source>
</evidence>
<dbReference type="AlphaFoldDB" id="A0A1W2DMC5"/>
<keyword evidence="3" id="KW-0731">Sigma factor</keyword>
<gene>
    <name evidence="7" type="ORF">SAMN04488101_107152</name>
</gene>
<dbReference type="SUPFAM" id="SSF88946">
    <property type="entry name" value="Sigma2 domain of RNA polymerase sigma factors"/>
    <property type="match status" value="1"/>
</dbReference>
<proteinExistence type="inferred from homology"/>
<evidence type="ECO:0000256" key="1">
    <source>
        <dbReference type="ARBA" id="ARBA00010641"/>
    </source>
</evidence>
<dbReference type="NCBIfam" id="TIGR02937">
    <property type="entry name" value="sigma70-ECF"/>
    <property type="match status" value="1"/>
</dbReference>
<keyword evidence="2" id="KW-0805">Transcription regulation</keyword>
<dbReference type="SUPFAM" id="SSF88659">
    <property type="entry name" value="Sigma3 and sigma4 domains of RNA polymerase sigma factors"/>
    <property type="match status" value="1"/>
</dbReference>
<name>A0A1W2DMC5_9SPHI</name>
<dbReference type="GO" id="GO:0016987">
    <property type="term" value="F:sigma factor activity"/>
    <property type="evidence" value="ECO:0007669"/>
    <property type="project" value="UniProtKB-KW"/>
</dbReference>
<dbReference type="PANTHER" id="PTHR43133:SF46">
    <property type="entry name" value="RNA POLYMERASE SIGMA-70 FACTOR ECF SUBFAMILY"/>
    <property type="match status" value="1"/>
</dbReference>
<feature type="domain" description="RNA polymerase sigma factor 70 region 4 type 2" evidence="6">
    <location>
        <begin position="124"/>
        <end position="173"/>
    </location>
</feature>
<dbReference type="GO" id="GO:0006352">
    <property type="term" value="P:DNA-templated transcription initiation"/>
    <property type="evidence" value="ECO:0007669"/>
    <property type="project" value="InterPro"/>
</dbReference>
<sequence length="194" mass="22642">MRNYEHVSDMELVYLLRSGSEAAFAEIYQRYQPLLYNYVYRKLQDKEEARDAVQDVYVNLWKCKDDFPIMTTLSGYLFKATLNKALGIFRHKKITWAHEASFKETTNNTSSTDYMIREKEIKETIQKEIDALPGKMREVFLLRHKDGLSNKQIAATLTLSEHTVATQIKNALRVLRSKLGIVVYLVYLAHLVEK</sequence>
<evidence type="ECO:0000313" key="8">
    <source>
        <dbReference type="Proteomes" id="UP000192678"/>
    </source>
</evidence>
<evidence type="ECO:0000256" key="4">
    <source>
        <dbReference type="ARBA" id="ARBA00023163"/>
    </source>
</evidence>
<dbReference type="Proteomes" id="UP000192678">
    <property type="component" value="Unassembled WGS sequence"/>
</dbReference>
<organism evidence="7 8">
    <name type="scientific">Pedobacter nyackensis</name>
    <dbReference type="NCBI Taxonomy" id="475255"/>
    <lineage>
        <taxon>Bacteria</taxon>
        <taxon>Pseudomonadati</taxon>
        <taxon>Bacteroidota</taxon>
        <taxon>Sphingobacteriia</taxon>
        <taxon>Sphingobacteriales</taxon>
        <taxon>Sphingobacteriaceae</taxon>
        <taxon>Pedobacter</taxon>
    </lineage>
</organism>
<comment type="similarity">
    <text evidence="1">Belongs to the sigma-70 factor family. ECF subfamily.</text>
</comment>
<evidence type="ECO:0000256" key="3">
    <source>
        <dbReference type="ARBA" id="ARBA00023082"/>
    </source>
</evidence>
<dbReference type="InterPro" id="IPR007627">
    <property type="entry name" value="RNA_pol_sigma70_r2"/>
</dbReference>
<accession>A0A1W2DMC5</accession>
<dbReference type="OrthoDB" id="1027298at2"/>
<dbReference type="EMBL" id="FWYB01000007">
    <property type="protein sequence ID" value="SMC98198.1"/>
    <property type="molecule type" value="Genomic_DNA"/>
</dbReference>
<dbReference type="CDD" id="cd06171">
    <property type="entry name" value="Sigma70_r4"/>
    <property type="match status" value="1"/>
</dbReference>
<dbReference type="InterPro" id="IPR036388">
    <property type="entry name" value="WH-like_DNA-bd_sf"/>
</dbReference>
<dbReference type="RefSeq" id="WP_084290010.1">
    <property type="nucleotide sequence ID" value="NZ_FWYB01000007.1"/>
</dbReference>
<feature type="domain" description="RNA polymerase sigma-70 region 2" evidence="5">
    <location>
        <begin position="27"/>
        <end position="91"/>
    </location>
</feature>
<keyword evidence="4" id="KW-0804">Transcription</keyword>
<dbReference type="InterPro" id="IPR039425">
    <property type="entry name" value="RNA_pol_sigma-70-like"/>
</dbReference>
<dbReference type="InterPro" id="IPR014284">
    <property type="entry name" value="RNA_pol_sigma-70_dom"/>
</dbReference>
<evidence type="ECO:0000259" key="6">
    <source>
        <dbReference type="Pfam" id="PF08281"/>
    </source>
</evidence>
<dbReference type="Gene3D" id="1.10.10.10">
    <property type="entry name" value="Winged helix-like DNA-binding domain superfamily/Winged helix DNA-binding domain"/>
    <property type="match status" value="1"/>
</dbReference>
<keyword evidence="8" id="KW-1185">Reference proteome</keyword>
<dbReference type="InterPro" id="IPR013324">
    <property type="entry name" value="RNA_pol_sigma_r3/r4-like"/>
</dbReference>
<evidence type="ECO:0000256" key="2">
    <source>
        <dbReference type="ARBA" id="ARBA00023015"/>
    </source>
</evidence>
<dbReference type="Pfam" id="PF04542">
    <property type="entry name" value="Sigma70_r2"/>
    <property type="match status" value="1"/>
</dbReference>
<dbReference type="NCBIfam" id="TIGR02985">
    <property type="entry name" value="Sig70_bacteroi1"/>
    <property type="match status" value="1"/>
</dbReference>
<dbReference type="InterPro" id="IPR013249">
    <property type="entry name" value="RNA_pol_sigma70_r4_t2"/>
</dbReference>
<dbReference type="PANTHER" id="PTHR43133">
    <property type="entry name" value="RNA POLYMERASE ECF-TYPE SIGMA FACTO"/>
    <property type="match status" value="1"/>
</dbReference>
<dbReference type="Gene3D" id="1.10.1740.10">
    <property type="match status" value="1"/>
</dbReference>
<dbReference type="InterPro" id="IPR013325">
    <property type="entry name" value="RNA_pol_sigma_r2"/>
</dbReference>
<protein>
    <submittedName>
        <fullName evidence="7">RNA polymerase sigma-70 factor, ECF subfamily</fullName>
    </submittedName>
</protein>